<dbReference type="InterPro" id="IPR027417">
    <property type="entry name" value="P-loop_NTPase"/>
</dbReference>
<evidence type="ECO:0000313" key="2">
    <source>
        <dbReference type="EMBL" id="DAD67377.1"/>
    </source>
</evidence>
<dbReference type="GO" id="GO:0005524">
    <property type="term" value="F:ATP binding"/>
    <property type="evidence" value="ECO:0007669"/>
    <property type="project" value="InterPro"/>
</dbReference>
<evidence type="ECO:0000259" key="1">
    <source>
        <dbReference type="Pfam" id="PF03796"/>
    </source>
</evidence>
<proteinExistence type="predicted"/>
<keyword evidence="2" id="KW-0378">Hydrolase</keyword>
<name>A0A8S5LBU4_9CAUD</name>
<dbReference type="GO" id="GO:0003678">
    <property type="term" value="F:DNA helicase activity"/>
    <property type="evidence" value="ECO:0007669"/>
    <property type="project" value="InterPro"/>
</dbReference>
<keyword evidence="2" id="KW-0547">Nucleotide-binding</keyword>
<feature type="domain" description="SF4 helicase" evidence="1">
    <location>
        <begin position="176"/>
        <end position="240"/>
    </location>
</feature>
<dbReference type="GO" id="GO:0006260">
    <property type="term" value="P:DNA replication"/>
    <property type="evidence" value="ECO:0007669"/>
    <property type="project" value="InterPro"/>
</dbReference>
<sequence>MKFNKRIEYERVILSSYVFSMDLDEIAQYLKNGVDESLFSGVRIKIAREINAKIKEGLDYHTLGTAMSAFCKGDEILLQEYTDILSYNPICSEKTYLWIIKELKSLSVLEETLKKLSKSDLSNKLELTQDELENAYEILGSALGKINDLDDANDEGENMGEFVKRVERNRDLKFYPTGLQWLDIELEGAGLAEGSFINIAGGSFAGKTTFTLELLKSMAQSEKVCFFSYEMYEKILIRKFKFASWNVLQNIQIYQDGAQIDKIAARIRKLSKKGYKIFAIDSRMKIRVSNEKASEYEKNNEISSKLSELTRTLGVIVILINQISEADLKAGRNSLKGSGDQVYDSDMIIYLKATTNDRKEVVKREFEMAKDRIGERLFKVNIPDFYKKEPQAVYFNEELAV</sequence>
<dbReference type="InterPro" id="IPR007694">
    <property type="entry name" value="DNA_helicase_DnaB-like_C"/>
</dbReference>
<dbReference type="Pfam" id="PF03796">
    <property type="entry name" value="DnaB_C"/>
    <property type="match status" value="2"/>
</dbReference>
<accession>A0A8S5LBU4</accession>
<dbReference type="SUPFAM" id="SSF52540">
    <property type="entry name" value="P-loop containing nucleoside triphosphate hydrolases"/>
    <property type="match status" value="1"/>
</dbReference>
<keyword evidence="2" id="KW-0067">ATP-binding</keyword>
<organism evidence="2">
    <name type="scientific">Siphoviridae sp. ctt5z12</name>
    <dbReference type="NCBI Taxonomy" id="2823604"/>
    <lineage>
        <taxon>Viruses</taxon>
        <taxon>Duplodnaviria</taxon>
        <taxon>Heunggongvirae</taxon>
        <taxon>Uroviricota</taxon>
        <taxon>Caudoviricetes</taxon>
    </lineage>
</organism>
<keyword evidence="2" id="KW-0347">Helicase</keyword>
<feature type="domain" description="SF4 helicase" evidence="1">
    <location>
        <begin position="256"/>
        <end position="375"/>
    </location>
</feature>
<dbReference type="Gene3D" id="3.40.50.300">
    <property type="entry name" value="P-loop containing nucleotide triphosphate hydrolases"/>
    <property type="match status" value="2"/>
</dbReference>
<protein>
    <submittedName>
        <fullName evidence="2">DnaB-like replicative helicase</fullName>
    </submittedName>
</protein>
<reference evidence="2" key="1">
    <citation type="journal article" date="2021" name="Proc. Natl. Acad. Sci. U.S.A.">
        <title>A Catalog of Tens of Thousands of Viruses from Human Metagenomes Reveals Hidden Associations with Chronic Diseases.</title>
        <authorList>
            <person name="Tisza M.J."/>
            <person name="Buck C.B."/>
        </authorList>
    </citation>
    <scope>NUCLEOTIDE SEQUENCE</scope>
    <source>
        <strain evidence="2">Ctt5z12</strain>
    </source>
</reference>
<dbReference type="EMBL" id="BK014676">
    <property type="protein sequence ID" value="DAD67377.1"/>
    <property type="molecule type" value="Genomic_DNA"/>
</dbReference>